<comment type="similarity">
    <text evidence="2">Belongs to the ABC transporter superfamily.</text>
</comment>
<dbReference type="NCBIfam" id="TIGR01727">
    <property type="entry name" value="oligo_HPY"/>
    <property type="match status" value="1"/>
</dbReference>
<dbReference type="GO" id="GO:0016887">
    <property type="term" value="F:ATP hydrolysis activity"/>
    <property type="evidence" value="ECO:0007669"/>
    <property type="project" value="InterPro"/>
</dbReference>
<dbReference type="SUPFAM" id="SSF52540">
    <property type="entry name" value="P-loop containing nucleoside triphosphate hydrolases"/>
    <property type="match status" value="1"/>
</dbReference>
<comment type="subcellular location">
    <subcellularLocation>
        <location evidence="1">Cell membrane</location>
        <topology evidence="1">Peripheral membrane protein</topology>
    </subcellularLocation>
</comment>
<evidence type="ECO:0000256" key="6">
    <source>
        <dbReference type="ARBA" id="ARBA00022840"/>
    </source>
</evidence>
<dbReference type="SMART" id="SM00382">
    <property type="entry name" value="AAA"/>
    <property type="match status" value="1"/>
</dbReference>
<evidence type="ECO:0000313" key="9">
    <source>
        <dbReference type="EMBL" id="ADD45140.1"/>
    </source>
</evidence>
<dbReference type="Pfam" id="PF00005">
    <property type="entry name" value="ABC_tran"/>
    <property type="match status" value="1"/>
</dbReference>
<dbReference type="PROSITE" id="PS50893">
    <property type="entry name" value="ABC_TRANSPORTER_2"/>
    <property type="match status" value="1"/>
</dbReference>
<sequence>MSNDTNPYLSIEDLKVHFKTEDGIVKAVDGVSYTVSEGETLGVVGESGSGKSVTGMALLGLHDPKRANISGKIFVDGTDILSLNEEKQRRMRGQKVSMIFQDALTALHPYYSIGKQIVEAYRLHHDVSKATAKKRAIEMLDRVGIPQPDKRFSQYPHEFSGGMRQRAMIAMSLVNNPRLIIADEPTTALDVTVQGQILDLLADLQKEFNSAIIMITHDLGVISDIADRIVVMYGGKVVETGTALNVMAQPQHPYTWGLLNSVPTLKGDAGEDLKPIPGNPPSLLNVPSGCAFHPRCVYALGPQTACEVEVPKLLGISGEPEHESACHLPEATRRRIMESEVRKVEAV</sequence>
<evidence type="ECO:0000256" key="2">
    <source>
        <dbReference type="ARBA" id="ARBA00005417"/>
    </source>
</evidence>
<name>D3PW19_STANL</name>
<evidence type="ECO:0000256" key="3">
    <source>
        <dbReference type="ARBA" id="ARBA00022448"/>
    </source>
</evidence>
<evidence type="ECO:0000256" key="4">
    <source>
        <dbReference type="ARBA" id="ARBA00022475"/>
    </source>
</evidence>
<dbReference type="InterPro" id="IPR003439">
    <property type="entry name" value="ABC_transporter-like_ATP-bd"/>
</dbReference>
<dbReference type="InterPro" id="IPR050388">
    <property type="entry name" value="ABC_Ni/Peptide_Import"/>
</dbReference>
<organism evidence="9 10">
    <name type="scientific">Stackebrandtia nassauensis (strain DSM 44728 / CIP 108903 / NRRL B-16338 / NBRC 102104 / LLR-40K-21)</name>
    <dbReference type="NCBI Taxonomy" id="446470"/>
    <lineage>
        <taxon>Bacteria</taxon>
        <taxon>Bacillati</taxon>
        <taxon>Actinomycetota</taxon>
        <taxon>Actinomycetes</taxon>
        <taxon>Glycomycetales</taxon>
        <taxon>Glycomycetaceae</taxon>
        <taxon>Stackebrandtia</taxon>
    </lineage>
</organism>
<dbReference type="Proteomes" id="UP000000844">
    <property type="component" value="Chromosome"/>
</dbReference>
<dbReference type="RefSeq" id="WP_013020711.1">
    <property type="nucleotide sequence ID" value="NC_013947.1"/>
</dbReference>
<dbReference type="FunFam" id="3.40.50.300:FF:000016">
    <property type="entry name" value="Oligopeptide ABC transporter ATP-binding component"/>
    <property type="match status" value="1"/>
</dbReference>
<dbReference type="GO" id="GO:0005886">
    <property type="term" value="C:plasma membrane"/>
    <property type="evidence" value="ECO:0007669"/>
    <property type="project" value="UniProtKB-SubCell"/>
</dbReference>
<keyword evidence="3" id="KW-0813">Transport</keyword>
<dbReference type="InterPro" id="IPR003593">
    <property type="entry name" value="AAA+_ATPase"/>
</dbReference>
<keyword evidence="6" id="KW-0067">ATP-binding</keyword>
<protein>
    <submittedName>
        <fullName evidence="9">Oligopeptide/dipeptide ABC transporter, ATPase subunit</fullName>
    </submittedName>
</protein>
<evidence type="ECO:0000256" key="1">
    <source>
        <dbReference type="ARBA" id="ARBA00004202"/>
    </source>
</evidence>
<dbReference type="PANTHER" id="PTHR43297">
    <property type="entry name" value="OLIGOPEPTIDE TRANSPORT ATP-BINDING PROTEIN APPD"/>
    <property type="match status" value="1"/>
</dbReference>
<evidence type="ECO:0000313" key="10">
    <source>
        <dbReference type="Proteomes" id="UP000000844"/>
    </source>
</evidence>
<dbReference type="GO" id="GO:0005524">
    <property type="term" value="F:ATP binding"/>
    <property type="evidence" value="ECO:0007669"/>
    <property type="project" value="UniProtKB-KW"/>
</dbReference>
<accession>D3PW19</accession>
<gene>
    <name evidence="9" type="ordered locus">Snas_5509</name>
</gene>
<dbReference type="PANTHER" id="PTHR43297:SF2">
    <property type="entry name" value="DIPEPTIDE TRANSPORT ATP-BINDING PROTEIN DPPD"/>
    <property type="match status" value="1"/>
</dbReference>
<reference evidence="9 10" key="1">
    <citation type="journal article" date="2009" name="Stand. Genomic Sci.">
        <title>Complete genome sequence of Stackebrandtia nassauensis type strain (LLR-40K-21).</title>
        <authorList>
            <person name="Munk C."/>
            <person name="Lapidus A."/>
            <person name="Copeland A."/>
            <person name="Jando M."/>
            <person name="Mayilraj S."/>
            <person name="Glavina Del Rio T."/>
            <person name="Nolan M."/>
            <person name="Chen F."/>
            <person name="Lucas S."/>
            <person name="Tice H."/>
            <person name="Cheng J.F."/>
            <person name="Han C."/>
            <person name="Detter J.C."/>
            <person name="Bruce D."/>
            <person name="Goodwin L."/>
            <person name="Chain P."/>
            <person name="Pitluck S."/>
            <person name="Goker M."/>
            <person name="Ovchinikova G."/>
            <person name="Pati A."/>
            <person name="Ivanova N."/>
            <person name="Mavromatis K."/>
            <person name="Chen A."/>
            <person name="Palaniappan K."/>
            <person name="Land M."/>
            <person name="Hauser L."/>
            <person name="Chang Y.J."/>
            <person name="Jeffries C.D."/>
            <person name="Bristow J."/>
            <person name="Eisen J.A."/>
            <person name="Markowitz V."/>
            <person name="Hugenholtz P."/>
            <person name="Kyrpides N.C."/>
            <person name="Klenk H.P."/>
        </authorList>
    </citation>
    <scope>NUCLEOTIDE SEQUENCE [LARGE SCALE GENOMIC DNA]</scope>
    <source>
        <strain evidence="10">DSM 44728 / CIP 108903 / NRRL B-16338 / NBRC 102104 / LLR-40K-21</strain>
    </source>
</reference>
<dbReference type="AlphaFoldDB" id="D3PW19"/>
<keyword evidence="7" id="KW-0472">Membrane</keyword>
<dbReference type="InterPro" id="IPR013563">
    <property type="entry name" value="Oligopep_ABC_C"/>
</dbReference>
<dbReference type="Gene3D" id="3.40.50.300">
    <property type="entry name" value="P-loop containing nucleotide triphosphate hydrolases"/>
    <property type="match status" value="1"/>
</dbReference>
<keyword evidence="10" id="KW-1185">Reference proteome</keyword>
<dbReference type="KEGG" id="sna:Snas_5509"/>
<dbReference type="HOGENOM" id="CLU_000604_1_23_11"/>
<evidence type="ECO:0000256" key="5">
    <source>
        <dbReference type="ARBA" id="ARBA00022741"/>
    </source>
</evidence>
<keyword evidence="4" id="KW-1003">Cell membrane</keyword>
<dbReference type="PROSITE" id="PS00211">
    <property type="entry name" value="ABC_TRANSPORTER_1"/>
    <property type="match status" value="1"/>
</dbReference>
<dbReference type="InterPro" id="IPR017871">
    <property type="entry name" value="ABC_transporter-like_CS"/>
</dbReference>
<evidence type="ECO:0000256" key="7">
    <source>
        <dbReference type="ARBA" id="ARBA00023136"/>
    </source>
</evidence>
<keyword evidence="5" id="KW-0547">Nucleotide-binding</keyword>
<dbReference type="eggNOG" id="COG0444">
    <property type="taxonomic scope" value="Bacteria"/>
</dbReference>
<evidence type="ECO:0000259" key="8">
    <source>
        <dbReference type="PROSITE" id="PS50893"/>
    </source>
</evidence>
<dbReference type="CDD" id="cd03257">
    <property type="entry name" value="ABC_NikE_OppD_transporters"/>
    <property type="match status" value="1"/>
</dbReference>
<feature type="domain" description="ABC transporter" evidence="8">
    <location>
        <begin position="9"/>
        <end position="259"/>
    </location>
</feature>
<dbReference type="InterPro" id="IPR027417">
    <property type="entry name" value="P-loop_NTPase"/>
</dbReference>
<dbReference type="EMBL" id="CP001778">
    <property type="protein sequence ID" value="ADD45140.1"/>
    <property type="molecule type" value="Genomic_DNA"/>
</dbReference>
<dbReference type="STRING" id="446470.Snas_5509"/>
<dbReference type="OrthoDB" id="8481147at2"/>
<proteinExistence type="inferred from homology"/>
<dbReference type="GO" id="GO:0015833">
    <property type="term" value="P:peptide transport"/>
    <property type="evidence" value="ECO:0007669"/>
    <property type="project" value="InterPro"/>
</dbReference>
<dbReference type="Pfam" id="PF08352">
    <property type="entry name" value="oligo_HPY"/>
    <property type="match status" value="1"/>
</dbReference>